<proteinExistence type="predicted"/>
<evidence type="ECO:0000313" key="2">
    <source>
        <dbReference type="EMBL" id="CAB4551431.1"/>
    </source>
</evidence>
<dbReference type="InterPro" id="IPR007345">
    <property type="entry name" value="Polysacch_pyruvyl_Trfase"/>
</dbReference>
<evidence type="ECO:0000259" key="1">
    <source>
        <dbReference type="Pfam" id="PF04230"/>
    </source>
</evidence>
<name>A0A6J6CJ35_9ZZZZ</name>
<dbReference type="Pfam" id="PF04230">
    <property type="entry name" value="PS_pyruv_trans"/>
    <property type="match status" value="1"/>
</dbReference>
<protein>
    <submittedName>
        <fullName evidence="2">Unannotated protein</fullName>
    </submittedName>
</protein>
<dbReference type="AlphaFoldDB" id="A0A6J6CJ35"/>
<organism evidence="2">
    <name type="scientific">freshwater metagenome</name>
    <dbReference type="NCBI Taxonomy" id="449393"/>
    <lineage>
        <taxon>unclassified sequences</taxon>
        <taxon>metagenomes</taxon>
        <taxon>ecological metagenomes</taxon>
    </lineage>
</organism>
<feature type="domain" description="Polysaccharide pyruvyl transferase" evidence="1">
    <location>
        <begin position="372"/>
        <end position="508"/>
    </location>
</feature>
<sequence>MSSRDVVICSFYTPDEYYGNHAKELGSQLTNLGIAHELLQVEKKPGEDWADVTRKKIGFIRDICHKHPDKMVFWIDVDCRISHLPDYISNSTADLIGFQRSFGSPLQIGYAQRTRFWEPSFWGINTTPQARKLIEDAYALEQRATLKATDDYFLEEAWRANARNLTFQMIPTTEILRERAVLETGQRPPFFSFGSSGNVAEFKNKVVQHGSKKTQSTRGKLLAKAKQLEGLLPGGLRNSLRRIADTTGVTSALTKDKVKGLDPVRGRLLGKIVYEAKHGHIASTDQLKKEFSAKYLPTYLEQSTIEAADSFAHYASKDSHKIPLMWWVYPYPGNFGDWLSPLVVSHYSKSGIIHQAPTDPSIKKHIVGLGSIGRFIRGNSVVLGTGISSDDLNLHPRADYISLRGPHSAKALQSAGGKLIDAHGDPGLILSEIIPVQRGKTNGKVAFVRHFSHSAIPVKLPAHMDELSVMMSNPRDIETFVKTLNQYDSVITSAMHVMIVCQSYGIPCGLVTFKGFEENVHGTGIKYEDYALGAGVAVMNPQAIELDLTKANLDNLTRDIKVPEEKKQQVIGHVRQAVARFEK</sequence>
<reference evidence="2" key="1">
    <citation type="submission" date="2020-05" db="EMBL/GenBank/DDBJ databases">
        <authorList>
            <person name="Chiriac C."/>
            <person name="Salcher M."/>
            <person name="Ghai R."/>
            <person name="Kavagutti S V."/>
        </authorList>
    </citation>
    <scope>NUCLEOTIDE SEQUENCE</scope>
</reference>
<accession>A0A6J6CJ35</accession>
<gene>
    <name evidence="2" type="ORF">UFOPK1503_01081</name>
</gene>
<dbReference type="EMBL" id="CAEZST010000025">
    <property type="protein sequence ID" value="CAB4551431.1"/>
    <property type="molecule type" value="Genomic_DNA"/>
</dbReference>